<dbReference type="EMBL" id="CP021780">
    <property type="protein sequence ID" value="ASA24911.1"/>
    <property type="molecule type" value="Genomic_DNA"/>
</dbReference>
<dbReference type="SUPFAM" id="SSF53041">
    <property type="entry name" value="Resolvase-like"/>
    <property type="match status" value="1"/>
</dbReference>
<dbReference type="PROSITE" id="PS00397">
    <property type="entry name" value="RECOMBINASES_1"/>
    <property type="match status" value="1"/>
</dbReference>
<protein>
    <submittedName>
        <fullName evidence="9">Resolvase</fullName>
    </submittedName>
</protein>
<dbReference type="Pfam" id="PF13408">
    <property type="entry name" value="Zn_ribbon_recom"/>
    <property type="match status" value="1"/>
</dbReference>
<dbReference type="PROSITE" id="PS51736">
    <property type="entry name" value="RECOMBINASES_3"/>
    <property type="match status" value="1"/>
</dbReference>
<dbReference type="InterPro" id="IPR038109">
    <property type="entry name" value="DNA_bind_recomb_sf"/>
</dbReference>
<dbReference type="InterPro" id="IPR006119">
    <property type="entry name" value="Resolv_N"/>
</dbReference>
<feature type="region of interest" description="Disordered" evidence="6">
    <location>
        <begin position="1"/>
        <end position="20"/>
    </location>
</feature>
<dbReference type="CDD" id="cd00338">
    <property type="entry name" value="Ser_Recombinase"/>
    <property type="match status" value="1"/>
</dbReference>
<dbReference type="GO" id="GO:0003677">
    <property type="term" value="F:DNA binding"/>
    <property type="evidence" value="ECO:0007669"/>
    <property type="project" value="UniProtKB-KW"/>
</dbReference>
<evidence type="ECO:0000259" key="8">
    <source>
        <dbReference type="PROSITE" id="PS51737"/>
    </source>
</evidence>
<dbReference type="InterPro" id="IPR025827">
    <property type="entry name" value="Zn_ribbon_recom_dom"/>
</dbReference>
<dbReference type="Gene3D" id="3.40.50.1390">
    <property type="entry name" value="Resolvase, N-terminal catalytic domain"/>
    <property type="match status" value="1"/>
</dbReference>
<keyword evidence="2" id="KW-0238">DNA-binding</keyword>
<evidence type="ECO:0000256" key="1">
    <source>
        <dbReference type="ARBA" id="ARBA00022908"/>
    </source>
</evidence>
<proteinExistence type="predicted"/>
<evidence type="ECO:0000256" key="3">
    <source>
        <dbReference type="ARBA" id="ARBA00023172"/>
    </source>
</evidence>
<dbReference type="GO" id="GO:0015074">
    <property type="term" value="P:DNA integration"/>
    <property type="evidence" value="ECO:0007669"/>
    <property type="project" value="UniProtKB-KW"/>
</dbReference>
<evidence type="ECO:0000256" key="4">
    <source>
        <dbReference type="PIRSR" id="PIRSR606118-50"/>
    </source>
</evidence>
<dbReference type="PANTHER" id="PTHR30461:SF23">
    <property type="entry name" value="DNA RECOMBINASE-RELATED"/>
    <property type="match status" value="1"/>
</dbReference>
<gene>
    <name evidence="9" type="ORF">B9T62_31655</name>
</gene>
<evidence type="ECO:0000259" key="7">
    <source>
        <dbReference type="PROSITE" id="PS51736"/>
    </source>
</evidence>
<evidence type="ECO:0000313" key="10">
    <source>
        <dbReference type="Proteomes" id="UP000249890"/>
    </source>
</evidence>
<feature type="domain" description="Recombinase" evidence="8">
    <location>
        <begin position="194"/>
        <end position="324"/>
    </location>
</feature>
<evidence type="ECO:0000313" key="9">
    <source>
        <dbReference type="EMBL" id="ASA24911.1"/>
    </source>
</evidence>
<dbReference type="InterPro" id="IPR036162">
    <property type="entry name" value="Resolvase-like_N_sf"/>
</dbReference>
<dbReference type="GO" id="GO:0000150">
    <property type="term" value="F:DNA strand exchange activity"/>
    <property type="evidence" value="ECO:0007669"/>
    <property type="project" value="InterPro"/>
</dbReference>
<feature type="active site" description="O-(5'-phospho-DNA)-serine intermediate" evidence="4 5">
    <location>
        <position position="47"/>
    </location>
</feature>
<dbReference type="AlphaFoldDB" id="A0A2Z2KUW4"/>
<keyword evidence="1" id="KW-0229">DNA integration</keyword>
<evidence type="ECO:0000256" key="2">
    <source>
        <dbReference type="ARBA" id="ARBA00023125"/>
    </source>
</evidence>
<dbReference type="Proteomes" id="UP000249890">
    <property type="component" value="Chromosome"/>
</dbReference>
<keyword evidence="3" id="KW-0233">DNA recombination</keyword>
<dbReference type="Gene3D" id="3.90.1750.20">
    <property type="entry name" value="Putative Large Serine Recombinase, Chain B, Domain 2"/>
    <property type="match status" value="1"/>
</dbReference>
<dbReference type="OrthoDB" id="9811097at2"/>
<dbReference type="SMART" id="SM00857">
    <property type="entry name" value="Resolvase"/>
    <property type="match status" value="1"/>
</dbReference>
<dbReference type="PROSITE" id="PS51737">
    <property type="entry name" value="RECOMBINASE_DNA_BIND"/>
    <property type="match status" value="1"/>
</dbReference>
<dbReference type="InterPro" id="IPR006118">
    <property type="entry name" value="Recombinase_CS"/>
</dbReference>
<evidence type="ECO:0000256" key="5">
    <source>
        <dbReference type="PROSITE-ProRule" id="PRU10137"/>
    </source>
</evidence>
<keyword evidence="10" id="KW-1185">Reference proteome</keyword>
<accession>A0A2Z2KUW4</accession>
<dbReference type="InterPro" id="IPR011109">
    <property type="entry name" value="DNA_bind_recombinase_dom"/>
</dbReference>
<feature type="compositionally biased region" description="Polar residues" evidence="6">
    <location>
        <begin position="1"/>
        <end position="10"/>
    </location>
</feature>
<dbReference type="InterPro" id="IPR050639">
    <property type="entry name" value="SSR_resolvase"/>
</dbReference>
<sequence>MTRRNYNAKPTANPFKSRPSRAGTRANILMLMTSDKLRRVAIYVRVSTEEQAEHGYSIDAQLKTLTDYSKLYNYEIYREYVDRGISGKSMDNRFELQQMLQDAKNNLFDTVLVWKFNRLARNAEHLSQIVNILNKNNVAFMSMTEQFDTSTSHGKFMLHIMGAVGQLERDTIVDNVKMGHKQRARTGKHNGKLPLGYRSVEDIVNGVRSRESKVEIVPEEEVIILKIFERFATGRGFKSIANELNHEGYVTRSGGAFSISGVKEILDNPFFVGRIRYGRYENWSEKRRKGLNTKLETFDGIHPAIVSEELWNKVQYLRKKKSVVSLKRFDGEFLLTWLIRCPKCGAPMVANRTQNRKKDGSKVTRLYYSCSNFRNKGSKVCSANSIRKLEAENYVIERLKEVLAKPQILKAIVKNINERKTKRVKPLQQELEHILVKITELEGKRRKYFDMYEMNGLDKTMFSKRLDDIGEELERLHVKKTEQAAEMKDDHAEPVSYEVVRALLNKFDKLLDSSSFDQRKTLMHLVIRQITIKDSKTIDQIDMNFDENTVHHFLNADPSVNYAEGSFAVQMKRETLGRSISIAI</sequence>
<reference evidence="9 10" key="1">
    <citation type="submission" date="2017-06" db="EMBL/GenBank/DDBJ databases">
        <title>Complete genome sequence of Paenibacillus donghaensis KCTC 13049T isolated from East Sea sediment, South Korea.</title>
        <authorList>
            <person name="Jung B.K."/>
            <person name="Hong S.-J."/>
            <person name="Shin J.-H."/>
        </authorList>
    </citation>
    <scope>NUCLEOTIDE SEQUENCE [LARGE SCALE GENOMIC DNA]</scope>
    <source>
        <strain evidence="9 10">KCTC 13049</strain>
    </source>
</reference>
<dbReference type="KEGG" id="pdh:B9T62_31655"/>
<dbReference type="Pfam" id="PF07508">
    <property type="entry name" value="Recombinase"/>
    <property type="match status" value="1"/>
</dbReference>
<name>A0A2Z2KUW4_9BACL</name>
<dbReference type="Pfam" id="PF00239">
    <property type="entry name" value="Resolvase"/>
    <property type="match status" value="1"/>
</dbReference>
<organism evidence="9 10">
    <name type="scientific">Paenibacillus donghaensis</name>
    <dbReference type="NCBI Taxonomy" id="414771"/>
    <lineage>
        <taxon>Bacteria</taxon>
        <taxon>Bacillati</taxon>
        <taxon>Bacillota</taxon>
        <taxon>Bacilli</taxon>
        <taxon>Bacillales</taxon>
        <taxon>Paenibacillaceae</taxon>
        <taxon>Paenibacillus</taxon>
    </lineage>
</organism>
<dbReference type="PANTHER" id="PTHR30461">
    <property type="entry name" value="DNA-INVERTASE FROM LAMBDOID PROPHAGE"/>
    <property type="match status" value="1"/>
</dbReference>
<evidence type="ECO:0000256" key="6">
    <source>
        <dbReference type="SAM" id="MobiDB-lite"/>
    </source>
</evidence>
<feature type="domain" description="Resolvase/invertase-type recombinase catalytic" evidence="7">
    <location>
        <begin position="39"/>
        <end position="187"/>
    </location>
</feature>